<dbReference type="Proteomes" id="UP001140560">
    <property type="component" value="Unassembled WGS sequence"/>
</dbReference>
<dbReference type="InterPro" id="IPR051061">
    <property type="entry name" value="Zinc_finger_trans_reg"/>
</dbReference>
<proteinExistence type="predicted"/>
<keyword evidence="12" id="KW-1185">Reference proteome</keyword>
<organism evidence="11 12">
    <name type="scientific">Neocucurbitaria cava</name>
    <dbReference type="NCBI Taxonomy" id="798079"/>
    <lineage>
        <taxon>Eukaryota</taxon>
        <taxon>Fungi</taxon>
        <taxon>Dikarya</taxon>
        <taxon>Ascomycota</taxon>
        <taxon>Pezizomycotina</taxon>
        <taxon>Dothideomycetes</taxon>
        <taxon>Pleosporomycetidae</taxon>
        <taxon>Pleosporales</taxon>
        <taxon>Pleosporineae</taxon>
        <taxon>Cucurbitariaceae</taxon>
        <taxon>Neocucurbitaria</taxon>
    </lineage>
</organism>
<evidence type="ECO:0000256" key="9">
    <source>
        <dbReference type="SAM" id="MobiDB-lite"/>
    </source>
</evidence>
<evidence type="ECO:0000256" key="5">
    <source>
        <dbReference type="ARBA" id="ARBA00023015"/>
    </source>
</evidence>
<name>A0A9W8YGG1_9PLEO</name>
<evidence type="ECO:0000256" key="7">
    <source>
        <dbReference type="ARBA" id="ARBA00023242"/>
    </source>
</evidence>
<reference evidence="11" key="1">
    <citation type="submission" date="2022-10" db="EMBL/GenBank/DDBJ databases">
        <title>Tapping the CABI collections for fungal endophytes: first genome assemblies for Collariella, Neodidymelliopsis, Ascochyta clinopodiicola, Didymella pomorum, Didymosphaeria variabile, Neocosmospora piperis and Neocucurbitaria cava.</title>
        <authorList>
            <person name="Hill R."/>
        </authorList>
    </citation>
    <scope>NUCLEOTIDE SEQUENCE</scope>
    <source>
        <strain evidence="11">IMI 356814</strain>
    </source>
</reference>
<keyword evidence="3 8" id="KW-0863">Zinc-finger</keyword>
<dbReference type="AlphaFoldDB" id="A0A9W8YGG1"/>
<evidence type="ECO:0000256" key="4">
    <source>
        <dbReference type="ARBA" id="ARBA00022833"/>
    </source>
</evidence>
<evidence type="ECO:0000256" key="6">
    <source>
        <dbReference type="ARBA" id="ARBA00023163"/>
    </source>
</evidence>
<keyword evidence="7" id="KW-0539">Nucleus</keyword>
<evidence type="ECO:0000256" key="8">
    <source>
        <dbReference type="PROSITE-ProRule" id="PRU00042"/>
    </source>
</evidence>
<keyword evidence="6" id="KW-0804">Transcription</keyword>
<accession>A0A9W8YGG1</accession>
<dbReference type="InterPro" id="IPR013087">
    <property type="entry name" value="Znf_C2H2_type"/>
</dbReference>
<comment type="subcellular location">
    <subcellularLocation>
        <location evidence="1">Nucleus</location>
    </subcellularLocation>
</comment>
<dbReference type="PROSITE" id="PS00028">
    <property type="entry name" value="ZINC_FINGER_C2H2_1"/>
    <property type="match status" value="2"/>
</dbReference>
<feature type="domain" description="C2H2-type" evidence="10">
    <location>
        <begin position="355"/>
        <end position="384"/>
    </location>
</feature>
<comment type="caution">
    <text evidence="11">The sequence shown here is derived from an EMBL/GenBank/DDBJ whole genome shotgun (WGS) entry which is preliminary data.</text>
</comment>
<evidence type="ECO:0000313" key="11">
    <source>
        <dbReference type="EMBL" id="KAJ4376272.1"/>
    </source>
</evidence>
<keyword evidence="5" id="KW-0805">Transcription regulation</keyword>
<dbReference type="PANTHER" id="PTHR46179">
    <property type="entry name" value="ZINC FINGER PROTEIN"/>
    <property type="match status" value="1"/>
</dbReference>
<evidence type="ECO:0000259" key="10">
    <source>
        <dbReference type="PROSITE" id="PS50157"/>
    </source>
</evidence>
<feature type="region of interest" description="Disordered" evidence="9">
    <location>
        <begin position="257"/>
        <end position="284"/>
    </location>
</feature>
<keyword evidence="4" id="KW-0862">Zinc</keyword>
<evidence type="ECO:0000256" key="3">
    <source>
        <dbReference type="ARBA" id="ARBA00022771"/>
    </source>
</evidence>
<protein>
    <recommendedName>
        <fullName evidence="10">C2H2-type domain-containing protein</fullName>
    </recommendedName>
</protein>
<keyword evidence="2" id="KW-0479">Metal-binding</keyword>
<dbReference type="GO" id="GO:0006357">
    <property type="term" value="P:regulation of transcription by RNA polymerase II"/>
    <property type="evidence" value="ECO:0007669"/>
    <property type="project" value="TreeGrafter"/>
</dbReference>
<dbReference type="PANTHER" id="PTHR46179:SF13">
    <property type="entry name" value="C2H2-TYPE DOMAIN-CONTAINING PROTEIN"/>
    <property type="match status" value="1"/>
</dbReference>
<dbReference type="EMBL" id="JAPEUY010000002">
    <property type="protein sequence ID" value="KAJ4376272.1"/>
    <property type="molecule type" value="Genomic_DNA"/>
</dbReference>
<feature type="compositionally biased region" description="Low complexity" evidence="9">
    <location>
        <begin position="265"/>
        <end position="280"/>
    </location>
</feature>
<dbReference type="Gene3D" id="3.30.160.60">
    <property type="entry name" value="Classic Zinc Finger"/>
    <property type="match status" value="2"/>
</dbReference>
<feature type="domain" description="C2H2-type" evidence="10">
    <location>
        <begin position="67"/>
        <end position="95"/>
    </location>
</feature>
<dbReference type="GO" id="GO:0005634">
    <property type="term" value="C:nucleus"/>
    <property type="evidence" value="ECO:0007669"/>
    <property type="project" value="UniProtKB-SubCell"/>
</dbReference>
<dbReference type="OrthoDB" id="8117402at2759"/>
<dbReference type="Pfam" id="PF12874">
    <property type="entry name" value="zf-met"/>
    <property type="match status" value="1"/>
</dbReference>
<dbReference type="PROSITE" id="PS50157">
    <property type="entry name" value="ZINC_FINGER_C2H2_2"/>
    <property type="match status" value="2"/>
</dbReference>
<evidence type="ECO:0000313" key="12">
    <source>
        <dbReference type="Proteomes" id="UP001140560"/>
    </source>
</evidence>
<dbReference type="SMART" id="SM00355">
    <property type="entry name" value="ZnF_C2H2"/>
    <property type="match status" value="5"/>
</dbReference>
<gene>
    <name evidence="11" type="ORF">N0V83_001555</name>
</gene>
<sequence length="499" mass="55797">MPPKLDPIRRFKCTYDDCDMSFDTEKAMKSHKKHSDEHDYCHKCDEDFDSYEEYAHHKITRPEEHGKACRVCGDEFKSESGLRRHIEKSHSVDQKLTCIGCQETFYRACLFIEHLEFGHCPVISASQFHGHIIHKQLITEYLKNGTALERFKQKTSKYEAAIDNEQEGGIELEGPLGEDEEIEEVKFEALKPATPPDSPLPSTFAGPYPPLPSFRNVSDDCSEVASTVGAMSLGDASECSTVVGSPVAATYRASSTYSNSIRGNSSTQITSGHGSSTTSTNRQLKVWGNRNEKSASKILFPDAKPTPAPSEFSIAAHDEAMKQSHGPNIMRTRFWDPESSDWNPEPFFDAVICKYNCPFICEQTFGASSDLIQHIHGDHRATRMQCPTCLKYFKSATALMSHCESRGAKCQIAKANDFGTFLDRLSGGFLGVEEMVRPDHRNNPAVMLQNPATGQVQRYQPPVASYLQYTVTKPPDWKEPTVQTTVIGGPPKEKMFSPW</sequence>
<evidence type="ECO:0000256" key="2">
    <source>
        <dbReference type="ARBA" id="ARBA00022723"/>
    </source>
</evidence>
<dbReference type="GO" id="GO:0008270">
    <property type="term" value="F:zinc ion binding"/>
    <property type="evidence" value="ECO:0007669"/>
    <property type="project" value="UniProtKB-KW"/>
</dbReference>
<evidence type="ECO:0000256" key="1">
    <source>
        <dbReference type="ARBA" id="ARBA00004123"/>
    </source>
</evidence>